<dbReference type="Pfam" id="PF02643">
    <property type="entry name" value="DUF192"/>
    <property type="match status" value="1"/>
</dbReference>
<dbReference type="Proteomes" id="UP000194664">
    <property type="component" value="Unassembled WGS sequence"/>
</dbReference>
<dbReference type="PANTHER" id="PTHR37953:SF1">
    <property type="entry name" value="UPF0127 PROTEIN MJ1496"/>
    <property type="match status" value="1"/>
</dbReference>
<dbReference type="InterPro" id="IPR038695">
    <property type="entry name" value="Saro_0823-like_sf"/>
</dbReference>
<dbReference type="Gene3D" id="2.60.120.1140">
    <property type="entry name" value="Protein of unknown function DUF192"/>
    <property type="match status" value="1"/>
</dbReference>
<name>A0A251WXK1_9RHOB</name>
<comment type="caution">
    <text evidence="1">The sequence shown here is derived from an EMBL/GenBank/DDBJ whole genome shotgun (WGS) entry which is preliminary data.</text>
</comment>
<evidence type="ECO:0008006" key="3">
    <source>
        <dbReference type="Google" id="ProtNLM"/>
    </source>
</evidence>
<proteinExistence type="predicted"/>
<organism evidence="1 2">
    <name type="scientific">Marivivens niveibacter</name>
    <dbReference type="NCBI Taxonomy" id="1930667"/>
    <lineage>
        <taxon>Bacteria</taxon>
        <taxon>Pseudomonadati</taxon>
        <taxon>Pseudomonadota</taxon>
        <taxon>Alphaproteobacteria</taxon>
        <taxon>Rhodobacterales</taxon>
        <taxon>Paracoccaceae</taxon>
        <taxon>Marivivens group</taxon>
        <taxon>Marivivens</taxon>
    </lineage>
</organism>
<dbReference type="EMBL" id="MSPP01000004">
    <property type="protein sequence ID" value="OUD08784.1"/>
    <property type="molecule type" value="Genomic_DNA"/>
</dbReference>
<evidence type="ECO:0000313" key="1">
    <source>
        <dbReference type="EMBL" id="OUD08784.1"/>
    </source>
</evidence>
<reference evidence="1 2" key="1">
    <citation type="submission" date="2016-12" db="EMBL/GenBank/DDBJ databases">
        <title>The draft genome sequence of HSLHS2.</title>
        <authorList>
            <person name="Hu D."/>
            <person name="Wang L."/>
            <person name="Shao Z."/>
        </authorList>
    </citation>
    <scope>NUCLEOTIDE SEQUENCE [LARGE SCALE GENOMIC DNA]</scope>
    <source>
        <strain evidence="1">MCCC 1A06712</strain>
    </source>
</reference>
<protein>
    <recommendedName>
        <fullName evidence="3">DUF192 domain-containing protein</fullName>
    </recommendedName>
</protein>
<evidence type="ECO:0000313" key="2">
    <source>
        <dbReference type="Proteomes" id="UP000194664"/>
    </source>
</evidence>
<keyword evidence="2" id="KW-1185">Reference proteome</keyword>
<dbReference type="InterPro" id="IPR003795">
    <property type="entry name" value="DUF192"/>
</dbReference>
<gene>
    <name evidence="1" type="ORF">BVC71_11655</name>
</gene>
<dbReference type="PANTHER" id="PTHR37953">
    <property type="entry name" value="UPF0127 PROTEIN MJ1496"/>
    <property type="match status" value="1"/>
</dbReference>
<accession>A0A251WXK1</accession>
<dbReference type="OrthoDB" id="9808290at2"/>
<dbReference type="AlphaFoldDB" id="A0A251WXK1"/>
<sequence>MTTIAFCAAAGTAAAQCTDDRLTVKGDFGQARFQVSVADTPQERSQGLMNVADMPLMQGMLFAYDNEQPVAFWMHNTLIPLDMLFADETGTITHIHDNAIPMDRTPIPGGDEVKFVLEINGGLAARLGIAEGDAFQHPIIGNLAVFSCG</sequence>